<dbReference type="EMBL" id="JTFC01000012">
    <property type="protein sequence ID" value="RUS57708.1"/>
    <property type="molecule type" value="Genomic_DNA"/>
</dbReference>
<dbReference type="GO" id="GO:0046677">
    <property type="term" value="P:response to antibiotic"/>
    <property type="evidence" value="ECO:0007669"/>
    <property type="project" value="InterPro"/>
</dbReference>
<proteinExistence type="predicted"/>
<dbReference type="AlphaFoldDB" id="A0A433RWQ6"/>
<evidence type="ECO:0000313" key="3">
    <source>
        <dbReference type="Proteomes" id="UP000288623"/>
    </source>
</evidence>
<dbReference type="RefSeq" id="WP_126989647.1">
    <property type="nucleotide sequence ID" value="NZ_JTFC01000012.1"/>
</dbReference>
<gene>
    <name evidence="2" type="ORF">QI30_03895</name>
</gene>
<dbReference type="PANTHER" id="PTHR35333:SF3">
    <property type="entry name" value="BETA-LACTAMASE-TYPE TRANSPEPTIDASE FOLD CONTAINING PROTEIN"/>
    <property type="match status" value="1"/>
</dbReference>
<dbReference type="OrthoDB" id="9775096at2"/>
<keyword evidence="3" id="KW-1185">Reference proteome</keyword>
<dbReference type="Gene3D" id="3.40.710.10">
    <property type="entry name" value="DD-peptidase/beta-lactamase superfamily"/>
    <property type="match status" value="1"/>
</dbReference>
<feature type="domain" description="Beta-lactamase class A catalytic" evidence="1">
    <location>
        <begin position="28"/>
        <end position="231"/>
    </location>
</feature>
<dbReference type="InterPro" id="IPR045155">
    <property type="entry name" value="Beta-lactam_cat"/>
</dbReference>
<dbReference type="SUPFAM" id="SSF56601">
    <property type="entry name" value="beta-lactamase/transpeptidase-like"/>
    <property type="match status" value="1"/>
</dbReference>
<dbReference type="Pfam" id="PF13354">
    <property type="entry name" value="Beta-lactamase2"/>
    <property type="match status" value="1"/>
</dbReference>
<reference evidence="2 3" key="1">
    <citation type="submission" date="2014-11" db="EMBL/GenBank/DDBJ databases">
        <title>Genome sequence and analysis of novel Kurthia sp.</title>
        <authorList>
            <person name="Lawson J.N."/>
            <person name="Gonzalez J.E."/>
            <person name="Rinauldi L."/>
            <person name="Xuan Z."/>
            <person name="Firman A."/>
            <person name="Shaddox L."/>
            <person name="Trudeau A."/>
            <person name="Shah S."/>
            <person name="Reiman D."/>
        </authorList>
    </citation>
    <scope>NUCLEOTIDE SEQUENCE [LARGE SCALE GENOMIC DNA]</scope>
    <source>
        <strain evidence="2 3">3B1D</strain>
    </source>
</reference>
<organism evidence="2 3">
    <name type="scientific">Candidatus Kurthia intestinigallinarum</name>
    <dbReference type="NCBI Taxonomy" id="1562256"/>
    <lineage>
        <taxon>Bacteria</taxon>
        <taxon>Bacillati</taxon>
        <taxon>Bacillota</taxon>
        <taxon>Bacilli</taxon>
        <taxon>Bacillales</taxon>
        <taxon>Caryophanaceae</taxon>
        <taxon>Kurthia</taxon>
    </lineage>
</organism>
<accession>A0A433RWQ6</accession>
<comment type="caution">
    <text evidence="2">The sequence shown here is derived from an EMBL/GenBank/DDBJ whole genome shotgun (WGS) entry which is preliminary data.</text>
</comment>
<name>A0A433RWQ6_9BACL</name>
<dbReference type="PANTHER" id="PTHR35333">
    <property type="entry name" value="BETA-LACTAMASE"/>
    <property type="match status" value="1"/>
</dbReference>
<dbReference type="InterPro" id="IPR012338">
    <property type="entry name" value="Beta-lactam/transpept-like"/>
</dbReference>
<evidence type="ECO:0000259" key="1">
    <source>
        <dbReference type="Pfam" id="PF13354"/>
    </source>
</evidence>
<dbReference type="GO" id="GO:0008800">
    <property type="term" value="F:beta-lactamase activity"/>
    <property type="evidence" value="ECO:0007669"/>
    <property type="project" value="InterPro"/>
</dbReference>
<evidence type="ECO:0000313" key="2">
    <source>
        <dbReference type="EMBL" id="RUS57708.1"/>
    </source>
</evidence>
<dbReference type="GO" id="GO:0030655">
    <property type="term" value="P:beta-lactam antibiotic catabolic process"/>
    <property type="evidence" value="ECO:0007669"/>
    <property type="project" value="InterPro"/>
</dbReference>
<dbReference type="InterPro" id="IPR000871">
    <property type="entry name" value="Beta-lactam_class-A"/>
</dbReference>
<protein>
    <recommendedName>
        <fullName evidence="1">Beta-lactamase class A catalytic domain-containing protein</fullName>
    </recommendedName>
</protein>
<dbReference type="Proteomes" id="UP000288623">
    <property type="component" value="Unassembled WGS sequence"/>
</dbReference>
<sequence>MNWLELTNRLKAICEAYPDGLHVKITYGKQSFSFHELNEVSSASIIKIPLVLAVMKRIQDNQIQLTDTRKVKETVKGAGILAYLHQAKEFSLHDIMKLAIIVSDNTASNLLIDEVGFEEVNALAQQVGAPSTVLLRKFMSLNRMRDNFTTAADMITWLQLIGEANPHFTEESRRHVYGMLYDQQFKNLLGGRIDEFGEVQIASKSGDNTGIEHDVAIFSIGQERLYIAVLTQNLDYAAPVISDIGEACVTFLQSVIQP</sequence>